<keyword evidence="3" id="KW-0813">Transport</keyword>
<dbReference type="InterPro" id="IPR012187">
    <property type="entry name" value="Disulphide_bond_form_BdbC"/>
</dbReference>
<comment type="subcellular location">
    <subcellularLocation>
        <location evidence="1">Membrane</location>
        <topology evidence="1">Multi-pass membrane protein</topology>
    </subcellularLocation>
</comment>
<dbReference type="SUPFAM" id="SSF158442">
    <property type="entry name" value="DsbB-like"/>
    <property type="match status" value="1"/>
</dbReference>
<evidence type="ECO:0000256" key="7">
    <source>
        <dbReference type="ARBA" id="ARBA00023002"/>
    </source>
</evidence>
<evidence type="ECO:0000256" key="4">
    <source>
        <dbReference type="ARBA" id="ARBA00022692"/>
    </source>
</evidence>
<dbReference type="InterPro" id="IPR003752">
    <property type="entry name" value="DiS_bond_form_DsbB/BdbC"/>
</dbReference>
<dbReference type="EMBL" id="JBHUEJ010000003">
    <property type="protein sequence ID" value="MFD1709300.1"/>
    <property type="molecule type" value="Genomic_DNA"/>
</dbReference>
<evidence type="ECO:0000256" key="3">
    <source>
        <dbReference type="ARBA" id="ARBA00022448"/>
    </source>
</evidence>
<keyword evidence="9" id="KW-1015">Disulfide bond</keyword>
<feature type="transmembrane region" description="Helical" evidence="12">
    <location>
        <begin position="108"/>
        <end position="133"/>
    </location>
</feature>
<keyword evidence="10" id="KW-0143">Chaperone</keyword>
<evidence type="ECO:0000256" key="2">
    <source>
        <dbReference type="ARBA" id="ARBA00007602"/>
    </source>
</evidence>
<dbReference type="Gene3D" id="1.20.1550.10">
    <property type="entry name" value="DsbB-like"/>
    <property type="match status" value="1"/>
</dbReference>
<dbReference type="PIRSF" id="PIRSF036659">
    <property type="entry name" value="BdbC"/>
    <property type="match status" value="1"/>
</dbReference>
<evidence type="ECO:0000256" key="1">
    <source>
        <dbReference type="ARBA" id="ARBA00004141"/>
    </source>
</evidence>
<evidence type="ECO:0000256" key="11">
    <source>
        <dbReference type="ARBA" id="ARBA00023284"/>
    </source>
</evidence>
<feature type="transmembrane region" description="Helical" evidence="12">
    <location>
        <begin position="64"/>
        <end position="88"/>
    </location>
</feature>
<dbReference type="RefSeq" id="WP_056642948.1">
    <property type="nucleotide sequence ID" value="NZ_JBHUEJ010000003.1"/>
</dbReference>
<keyword evidence="6 12" id="KW-1133">Transmembrane helix</keyword>
<name>A0ABW4KSR7_9BURK</name>
<keyword evidence="4 12" id="KW-0812">Transmembrane</keyword>
<reference evidence="14" key="1">
    <citation type="journal article" date="2019" name="Int. J. Syst. Evol. Microbiol.">
        <title>The Global Catalogue of Microorganisms (GCM) 10K type strain sequencing project: providing services to taxonomists for standard genome sequencing and annotation.</title>
        <authorList>
            <consortium name="The Broad Institute Genomics Platform"/>
            <consortium name="The Broad Institute Genome Sequencing Center for Infectious Disease"/>
            <person name="Wu L."/>
            <person name="Ma J."/>
        </authorList>
    </citation>
    <scope>NUCLEOTIDE SEQUENCE [LARGE SCALE GENOMIC DNA]</scope>
    <source>
        <strain evidence="14">LMG 29247</strain>
    </source>
</reference>
<dbReference type="Pfam" id="PF02600">
    <property type="entry name" value="DsbB"/>
    <property type="match status" value="1"/>
</dbReference>
<keyword evidence="11" id="KW-0676">Redox-active center</keyword>
<evidence type="ECO:0000256" key="5">
    <source>
        <dbReference type="ARBA" id="ARBA00022982"/>
    </source>
</evidence>
<keyword evidence="7" id="KW-0560">Oxidoreductase</keyword>
<evidence type="ECO:0000256" key="6">
    <source>
        <dbReference type="ARBA" id="ARBA00022989"/>
    </source>
</evidence>
<comment type="similarity">
    <text evidence="2">Belongs to the DsbB family. BdbC subfamily.</text>
</comment>
<feature type="transmembrane region" description="Helical" evidence="12">
    <location>
        <begin position="38"/>
        <end position="57"/>
    </location>
</feature>
<dbReference type="PANTHER" id="PTHR43469:SF1">
    <property type="entry name" value="SPBETA PROPHAGE-DERIVED DISULFIDE BOND FORMATION PROTEIN B"/>
    <property type="match status" value="1"/>
</dbReference>
<accession>A0ABW4KSR7</accession>
<dbReference type="Proteomes" id="UP001597304">
    <property type="component" value="Unassembled WGS sequence"/>
</dbReference>
<evidence type="ECO:0000313" key="14">
    <source>
        <dbReference type="Proteomes" id="UP001597304"/>
    </source>
</evidence>
<evidence type="ECO:0000313" key="13">
    <source>
        <dbReference type="EMBL" id="MFD1709300.1"/>
    </source>
</evidence>
<keyword evidence="14" id="KW-1185">Reference proteome</keyword>
<proteinExistence type="inferred from homology"/>
<keyword evidence="5" id="KW-0249">Electron transport</keyword>
<organism evidence="13 14">
    <name type="scientific">Ottowia flava</name>
    <dbReference type="NCBI Taxonomy" id="2675430"/>
    <lineage>
        <taxon>Bacteria</taxon>
        <taxon>Pseudomonadati</taxon>
        <taxon>Pseudomonadota</taxon>
        <taxon>Betaproteobacteria</taxon>
        <taxon>Burkholderiales</taxon>
        <taxon>Comamonadaceae</taxon>
        <taxon>Ottowia</taxon>
    </lineage>
</organism>
<comment type="caution">
    <text evidence="13">The sequence shown here is derived from an EMBL/GenBank/DDBJ whole genome shotgun (WGS) entry which is preliminary data.</text>
</comment>
<dbReference type="PANTHER" id="PTHR43469">
    <property type="entry name" value="DISULFIDE FORMATION PROTEIN-RELATED"/>
    <property type="match status" value="1"/>
</dbReference>
<dbReference type="InterPro" id="IPR023380">
    <property type="entry name" value="DsbB-like_sf"/>
</dbReference>
<evidence type="ECO:0000256" key="9">
    <source>
        <dbReference type="ARBA" id="ARBA00023157"/>
    </source>
</evidence>
<evidence type="ECO:0000256" key="12">
    <source>
        <dbReference type="SAM" id="Phobius"/>
    </source>
</evidence>
<gene>
    <name evidence="13" type="ORF">ACFSF0_01650</name>
</gene>
<keyword evidence="8 12" id="KW-0472">Membrane</keyword>
<evidence type="ECO:0000256" key="8">
    <source>
        <dbReference type="ARBA" id="ARBA00023136"/>
    </source>
</evidence>
<evidence type="ECO:0000256" key="10">
    <source>
        <dbReference type="ARBA" id="ARBA00023186"/>
    </source>
</evidence>
<protein>
    <submittedName>
        <fullName evidence="13">Disulfide bond formation protein B</fullName>
    </submittedName>
</protein>
<sequence length="140" mass="15207">MSRPWLPLLCAWLVSIVATGSAVFIGEVMGMTPCVLCWYQRIAMFPIALVLGMSLYAEDRRGAVYALPMALTGLVIAGYHSLLVAGLVPQAWIPCSAGVSCANQKLSIFWGLELPWLSFASFAAIAALLFVYLRGTRHDL</sequence>